<protein>
    <submittedName>
        <fullName evidence="2">Uncharacterized protein</fullName>
    </submittedName>
</protein>
<evidence type="ECO:0000256" key="1">
    <source>
        <dbReference type="SAM" id="Phobius"/>
    </source>
</evidence>
<keyword evidence="1" id="KW-1133">Transmembrane helix</keyword>
<keyword evidence="1" id="KW-0472">Membrane</keyword>
<evidence type="ECO:0000313" key="2">
    <source>
        <dbReference type="EMBL" id="EEE53028.1"/>
    </source>
</evidence>
<reference evidence="2" key="1">
    <citation type="journal article" date="2005" name="PLoS Biol.">
        <title>The genomes of Oryza sativa: a history of duplications.</title>
        <authorList>
            <person name="Yu J."/>
            <person name="Wang J."/>
            <person name="Lin W."/>
            <person name="Li S."/>
            <person name="Li H."/>
            <person name="Zhou J."/>
            <person name="Ni P."/>
            <person name="Dong W."/>
            <person name="Hu S."/>
            <person name="Zeng C."/>
            <person name="Zhang J."/>
            <person name="Zhang Y."/>
            <person name="Li R."/>
            <person name="Xu Z."/>
            <person name="Li S."/>
            <person name="Li X."/>
            <person name="Zheng H."/>
            <person name="Cong L."/>
            <person name="Lin L."/>
            <person name="Yin J."/>
            <person name="Geng J."/>
            <person name="Li G."/>
            <person name="Shi J."/>
            <person name="Liu J."/>
            <person name="Lv H."/>
            <person name="Li J."/>
            <person name="Wang J."/>
            <person name="Deng Y."/>
            <person name="Ran L."/>
            <person name="Shi X."/>
            <person name="Wang X."/>
            <person name="Wu Q."/>
            <person name="Li C."/>
            <person name="Ren X."/>
            <person name="Wang J."/>
            <person name="Wang X."/>
            <person name="Li D."/>
            <person name="Liu D."/>
            <person name="Zhang X."/>
            <person name="Ji Z."/>
            <person name="Zhao W."/>
            <person name="Sun Y."/>
            <person name="Zhang Z."/>
            <person name="Bao J."/>
            <person name="Han Y."/>
            <person name="Dong L."/>
            <person name="Ji J."/>
            <person name="Chen P."/>
            <person name="Wu S."/>
            <person name="Liu J."/>
            <person name="Xiao Y."/>
            <person name="Bu D."/>
            <person name="Tan J."/>
            <person name="Yang L."/>
            <person name="Ye C."/>
            <person name="Zhang J."/>
            <person name="Xu J."/>
            <person name="Zhou Y."/>
            <person name="Yu Y."/>
            <person name="Zhang B."/>
            <person name="Zhuang S."/>
            <person name="Wei H."/>
            <person name="Liu B."/>
            <person name="Lei M."/>
            <person name="Yu H."/>
            <person name="Li Y."/>
            <person name="Xu H."/>
            <person name="Wei S."/>
            <person name="He X."/>
            <person name="Fang L."/>
            <person name="Zhang Z."/>
            <person name="Zhang Y."/>
            <person name="Huang X."/>
            <person name="Su Z."/>
            <person name="Tong W."/>
            <person name="Li J."/>
            <person name="Tong Z."/>
            <person name="Li S."/>
            <person name="Ye J."/>
            <person name="Wang L."/>
            <person name="Fang L."/>
            <person name="Lei T."/>
            <person name="Chen C."/>
            <person name="Chen H."/>
            <person name="Xu Z."/>
            <person name="Li H."/>
            <person name="Huang H."/>
            <person name="Zhang F."/>
            <person name="Xu H."/>
            <person name="Li N."/>
            <person name="Zhao C."/>
            <person name="Li S."/>
            <person name="Dong L."/>
            <person name="Huang Y."/>
            <person name="Li L."/>
            <person name="Xi Y."/>
            <person name="Qi Q."/>
            <person name="Li W."/>
            <person name="Zhang B."/>
            <person name="Hu W."/>
            <person name="Zhang Y."/>
            <person name="Tian X."/>
            <person name="Jiao Y."/>
            <person name="Liang X."/>
            <person name="Jin J."/>
            <person name="Gao L."/>
            <person name="Zheng W."/>
            <person name="Hao B."/>
            <person name="Liu S."/>
            <person name="Wang W."/>
            <person name="Yuan L."/>
            <person name="Cao M."/>
            <person name="McDermott J."/>
            <person name="Samudrala R."/>
            <person name="Wang J."/>
            <person name="Wong G.K."/>
            <person name="Yang H."/>
        </authorList>
    </citation>
    <scope>NUCLEOTIDE SEQUENCE [LARGE SCALE GENOMIC DNA]</scope>
</reference>
<accession>B9GCM1</accession>
<proteinExistence type="predicted"/>
<feature type="transmembrane region" description="Helical" evidence="1">
    <location>
        <begin position="49"/>
        <end position="72"/>
    </location>
</feature>
<sequence length="84" mass="8520">MPPRAPAASAARLHAHVLELHGCGGGCGGLALRRAHAASLVSGALATSLPLAGALLLSYAALSDLASARLVLRHHPLRLRSAFL</sequence>
<gene>
    <name evidence="2" type="ORF">OsJ_35747</name>
</gene>
<dbReference type="Proteomes" id="UP000007752">
    <property type="component" value="Chromosome 12"/>
</dbReference>
<name>B9GCM1_ORYSJ</name>
<dbReference type="AlphaFoldDB" id="B9GCM1"/>
<reference evidence="2" key="2">
    <citation type="submission" date="2008-12" db="EMBL/GenBank/DDBJ databases">
        <title>Improved gene annotation of the rice (Oryza sativa) genomes.</title>
        <authorList>
            <person name="Wang J."/>
            <person name="Li R."/>
            <person name="Fan W."/>
            <person name="Huang Q."/>
            <person name="Zhang J."/>
            <person name="Zhou Y."/>
            <person name="Hu Y."/>
            <person name="Zi S."/>
            <person name="Li J."/>
            <person name="Ni P."/>
            <person name="Zheng H."/>
            <person name="Zhang Y."/>
            <person name="Zhao M."/>
            <person name="Hao Q."/>
            <person name="McDermott J."/>
            <person name="Samudrala R."/>
            <person name="Kristiansen K."/>
            <person name="Wong G.K.-S."/>
        </authorList>
    </citation>
    <scope>NUCLEOTIDE SEQUENCE</scope>
</reference>
<keyword evidence="1" id="KW-0812">Transmembrane</keyword>
<organism evidence="2">
    <name type="scientific">Oryza sativa subsp. japonica</name>
    <name type="common">Rice</name>
    <dbReference type="NCBI Taxonomy" id="39947"/>
    <lineage>
        <taxon>Eukaryota</taxon>
        <taxon>Viridiplantae</taxon>
        <taxon>Streptophyta</taxon>
        <taxon>Embryophyta</taxon>
        <taxon>Tracheophyta</taxon>
        <taxon>Spermatophyta</taxon>
        <taxon>Magnoliopsida</taxon>
        <taxon>Liliopsida</taxon>
        <taxon>Poales</taxon>
        <taxon>Poaceae</taxon>
        <taxon>BOP clade</taxon>
        <taxon>Oryzoideae</taxon>
        <taxon>Oryzeae</taxon>
        <taxon>Oryzinae</taxon>
        <taxon>Oryza</taxon>
        <taxon>Oryza sativa</taxon>
    </lineage>
</organism>
<dbReference type="EMBL" id="CM000149">
    <property type="protein sequence ID" value="EEE53028.1"/>
    <property type="molecule type" value="Genomic_DNA"/>
</dbReference>